<feature type="transmembrane region" description="Helical" evidence="7">
    <location>
        <begin position="276"/>
        <end position="302"/>
    </location>
</feature>
<keyword evidence="5 7" id="KW-1133">Transmembrane helix</keyword>
<feature type="transmembrane region" description="Helical" evidence="7">
    <location>
        <begin position="54"/>
        <end position="76"/>
    </location>
</feature>
<reference evidence="8 9" key="1">
    <citation type="journal article" date="2021" name="Sci. Rep.">
        <title>The distribution of antibiotic resistance genes in chicken gut microbiota commensals.</title>
        <authorList>
            <person name="Juricova H."/>
            <person name="Matiasovicova J."/>
            <person name="Kubasova T."/>
            <person name="Cejkova D."/>
            <person name="Rychlik I."/>
        </authorList>
    </citation>
    <scope>NUCLEOTIDE SEQUENCE [LARGE SCALE GENOMIC DNA]</scope>
    <source>
        <strain evidence="8 9">An537</strain>
    </source>
</reference>
<dbReference type="InterPro" id="IPR048279">
    <property type="entry name" value="MdtK-like"/>
</dbReference>
<feature type="transmembrane region" description="Helical" evidence="7">
    <location>
        <begin position="130"/>
        <end position="152"/>
    </location>
</feature>
<dbReference type="PIRSF" id="PIRSF006603">
    <property type="entry name" value="DinF"/>
    <property type="match status" value="1"/>
</dbReference>
<keyword evidence="2" id="KW-0813">Transport</keyword>
<comment type="caution">
    <text evidence="8">The sequence shown here is derived from an EMBL/GenBank/DDBJ whole genome shotgun (WGS) entry which is preliminary data.</text>
</comment>
<keyword evidence="9" id="KW-1185">Reference proteome</keyword>
<dbReference type="InterPro" id="IPR047135">
    <property type="entry name" value="YsiQ"/>
</dbReference>
<comment type="subcellular location">
    <subcellularLocation>
        <location evidence="1">Cell membrane</location>
        <topology evidence="1">Multi-pass membrane protein</topology>
    </subcellularLocation>
</comment>
<protein>
    <submittedName>
        <fullName evidence="8">MATE family efflux transporter</fullName>
    </submittedName>
</protein>
<feature type="transmembrane region" description="Helical" evidence="7">
    <location>
        <begin position="314"/>
        <end position="335"/>
    </location>
</feature>
<evidence type="ECO:0000256" key="1">
    <source>
        <dbReference type="ARBA" id="ARBA00004651"/>
    </source>
</evidence>
<evidence type="ECO:0000256" key="2">
    <source>
        <dbReference type="ARBA" id="ARBA00022448"/>
    </source>
</evidence>
<gene>
    <name evidence="8" type="ORF">H6A01_06440</name>
</gene>
<keyword evidence="6 7" id="KW-0472">Membrane</keyword>
<evidence type="ECO:0000256" key="7">
    <source>
        <dbReference type="SAM" id="Phobius"/>
    </source>
</evidence>
<dbReference type="EMBL" id="JACJLA010000010">
    <property type="protein sequence ID" value="MBM6912956.1"/>
    <property type="molecule type" value="Genomic_DNA"/>
</dbReference>
<dbReference type="PANTHER" id="PTHR42925">
    <property type="entry name" value="MULTIDRUG AND TOXIN EFFLUX PROTEIN MATE FAMILY"/>
    <property type="match status" value="1"/>
</dbReference>
<dbReference type="Pfam" id="PF01554">
    <property type="entry name" value="MatE"/>
    <property type="match status" value="2"/>
</dbReference>
<evidence type="ECO:0000256" key="6">
    <source>
        <dbReference type="ARBA" id="ARBA00023136"/>
    </source>
</evidence>
<organism evidence="8 9">
    <name type="scientific">Veillonella magna</name>
    <dbReference type="NCBI Taxonomy" id="464322"/>
    <lineage>
        <taxon>Bacteria</taxon>
        <taxon>Bacillati</taxon>
        <taxon>Bacillota</taxon>
        <taxon>Negativicutes</taxon>
        <taxon>Veillonellales</taxon>
        <taxon>Veillonellaceae</taxon>
        <taxon>Veillonella</taxon>
    </lineage>
</organism>
<proteinExistence type="predicted"/>
<dbReference type="NCBIfam" id="TIGR00797">
    <property type="entry name" value="matE"/>
    <property type="match status" value="1"/>
</dbReference>
<name>A0ABS2GFN8_9FIRM</name>
<feature type="transmembrane region" description="Helical" evidence="7">
    <location>
        <begin position="7"/>
        <end position="29"/>
    </location>
</feature>
<accession>A0ABS2GFN8</accession>
<feature type="transmembrane region" description="Helical" evidence="7">
    <location>
        <begin position="355"/>
        <end position="374"/>
    </location>
</feature>
<evidence type="ECO:0000256" key="4">
    <source>
        <dbReference type="ARBA" id="ARBA00022692"/>
    </source>
</evidence>
<feature type="transmembrane region" description="Helical" evidence="7">
    <location>
        <begin position="159"/>
        <end position="183"/>
    </location>
</feature>
<feature type="transmembrane region" description="Helical" evidence="7">
    <location>
        <begin position="411"/>
        <end position="433"/>
    </location>
</feature>
<keyword evidence="3" id="KW-1003">Cell membrane</keyword>
<dbReference type="CDD" id="cd13134">
    <property type="entry name" value="MATE_like_8"/>
    <property type="match status" value="1"/>
</dbReference>
<dbReference type="Proteomes" id="UP000707138">
    <property type="component" value="Unassembled WGS sequence"/>
</dbReference>
<dbReference type="RefSeq" id="WP_028254592.1">
    <property type="nucleotide sequence ID" value="NZ_JACJLA010000010.1"/>
</dbReference>
<feature type="transmembrane region" description="Helical" evidence="7">
    <location>
        <begin position="189"/>
        <end position="213"/>
    </location>
</feature>
<dbReference type="InterPro" id="IPR002528">
    <property type="entry name" value="MATE_fam"/>
</dbReference>
<evidence type="ECO:0000313" key="8">
    <source>
        <dbReference type="EMBL" id="MBM6912956.1"/>
    </source>
</evidence>
<feature type="transmembrane region" description="Helical" evidence="7">
    <location>
        <begin position="386"/>
        <end position="405"/>
    </location>
</feature>
<sequence length="449" mass="49880">MQKVEKGVSLSVVTLSWPIFIEIFLQMLVGNIDQFMMSHYSQEAVAAVANANQIMNIFIMLIIVMSTASTILIAQFRGAKQTESLNEVGTVSVAFNLVFSFTAACLIWLFHETFFHWLGVPADIFAETSLYMNIVAVSIPITGVYTAFVAMFRGYSLPVISMMVAFVMNVIHIISNAILIYGWGPIPSMGVFGVSLSTTLSKAVGLIIIYWLFKTQLPLRLSWQYIWPVPKRMLKALLRIGVPSGGETLSYQLSQTTIMMMVNLLGLVVINTKVYVYIIAMFCYMYTIALANAAQIVVGFLVGANREEEISRRVWQTVGIGLCVSVGLTGIFYAFSDSVLGLFTRDPDMLALGHTILGIEMVLEIGRSVNIVMVQCLQAAGDIRTPMLVGVFGMWLCAVTLSYIFGLQLGWGLLGIWWAMAIDEGVRALIFVWRWQSGKWKNRKLIANV</sequence>
<dbReference type="PANTHER" id="PTHR42925:SF1">
    <property type="entry name" value="VIRULENCE FACTOR MVIN"/>
    <property type="match status" value="1"/>
</dbReference>
<evidence type="ECO:0000256" key="3">
    <source>
        <dbReference type="ARBA" id="ARBA00022475"/>
    </source>
</evidence>
<evidence type="ECO:0000313" key="9">
    <source>
        <dbReference type="Proteomes" id="UP000707138"/>
    </source>
</evidence>
<keyword evidence="4 7" id="KW-0812">Transmembrane</keyword>
<feature type="transmembrane region" description="Helical" evidence="7">
    <location>
        <begin position="88"/>
        <end position="110"/>
    </location>
</feature>
<evidence type="ECO:0000256" key="5">
    <source>
        <dbReference type="ARBA" id="ARBA00022989"/>
    </source>
</evidence>